<name>Q0EWE8_9PROT</name>
<dbReference type="Proteomes" id="UP000005297">
    <property type="component" value="Unassembled WGS sequence"/>
</dbReference>
<dbReference type="AlphaFoldDB" id="Q0EWE8"/>
<organism evidence="1 2">
    <name type="scientific">Mariprofundus ferrooxydans PV-1</name>
    <dbReference type="NCBI Taxonomy" id="314345"/>
    <lineage>
        <taxon>Bacteria</taxon>
        <taxon>Pseudomonadati</taxon>
        <taxon>Pseudomonadota</taxon>
        <taxon>Candidatius Mariprofundia</taxon>
        <taxon>Mariprofundales</taxon>
        <taxon>Mariprofundaceae</taxon>
        <taxon>Mariprofundus</taxon>
    </lineage>
</organism>
<evidence type="ECO:0000313" key="2">
    <source>
        <dbReference type="Proteomes" id="UP000005297"/>
    </source>
</evidence>
<evidence type="ECO:0000313" key="1">
    <source>
        <dbReference type="EMBL" id="EAU53631.1"/>
    </source>
</evidence>
<accession>Q0EWE8</accession>
<protein>
    <submittedName>
        <fullName evidence="1">Uncharacterized protein</fullName>
    </submittedName>
</protein>
<dbReference type="InParanoid" id="Q0EWE8"/>
<dbReference type="HOGENOM" id="CLU_3081566_0_0_0"/>
<reference evidence="1 2" key="1">
    <citation type="submission" date="2006-09" db="EMBL/GenBank/DDBJ databases">
        <authorList>
            <person name="Emerson D."/>
            <person name="Ferriera S."/>
            <person name="Johnson J."/>
            <person name="Kravitz S."/>
            <person name="Halpern A."/>
            <person name="Remington K."/>
            <person name="Beeson K."/>
            <person name="Tran B."/>
            <person name="Rogers Y.-H."/>
            <person name="Friedman R."/>
            <person name="Venter J.C."/>
        </authorList>
    </citation>
    <scope>NUCLEOTIDE SEQUENCE [LARGE SCALE GENOMIC DNA]</scope>
    <source>
        <strain evidence="1 2">PV-1</strain>
    </source>
</reference>
<dbReference type="RefSeq" id="WP_009850226.1">
    <property type="nucleotide sequence ID" value="NZ_DS022294.1"/>
</dbReference>
<proteinExistence type="predicted"/>
<gene>
    <name evidence="1" type="ORF">SPV1_13567</name>
</gene>
<dbReference type="EMBL" id="AATS01000020">
    <property type="protein sequence ID" value="EAU53631.1"/>
    <property type="molecule type" value="Genomic_DNA"/>
</dbReference>
<keyword evidence="2" id="KW-1185">Reference proteome</keyword>
<sequence>MSPFEQTAITDHAEIVSWVSKQHGHIPVTDLELMMGLPQSEPGDDEPNYDWD</sequence>
<comment type="caution">
    <text evidence="1">The sequence shown here is derived from an EMBL/GenBank/DDBJ whole genome shotgun (WGS) entry which is preliminary data.</text>
</comment>